<sequence length="128" mass="14610">MNGHIARAPASSQEEDLMQLTLQLRNKNVEGKNAKFHGDDLIGDPTSPHLKKLKKEGLDKKGIYSENEIYQHITNCQMFLTYDADESKWMARRRAFRASMQTLIDLTQNGTIGDANQWDLTRALFGKQ</sequence>
<keyword evidence="2" id="KW-1185">Reference proteome</keyword>
<proteinExistence type="predicted"/>
<comment type="caution">
    <text evidence="1">The sequence shown here is derived from an EMBL/GenBank/DDBJ whole genome shotgun (WGS) entry which is preliminary data.</text>
</comment>
<keyword evidence="1" id="KW-0575">Peroxidase</keyword>
<accession>A0ABR1UJG2</accession>
<reference evidence="1 2" key="1">
    <citation type="submission" date="2023-01" db="EMBL/GenBank/DDBJ databases">
        <title>Analysis of 21 Apiospora genomes using comparative genomics revels a genus with tremendous synthesis potential of carbohydrate active enzymes and secondary metabolites.</title>
        <authorList>
            <person name="Sorensen T."/>
        </authorList>
    </citation>
    <scope>NUCLEOTIDE SEQUENCE [LARGE SCALE GENOMIC DNA]</scope>
    <source>
        <strain evidence="1 2">CBS 83171</strain>
    </source>
</reference>
<name>A0ABR1UJG2_9PEZI</name>
<dbReference type="EMBL" id="JAQQWM010000006">
    <property type="protein sequence ID" value="KAK8059056.1"/>
    <property type="molecule type" value="Genomic_DNA"/>
</dbReference>
<keyword evidence="1" id="KW-0560">Oxidoreductase</keyword>
<dbReference type="Proteomes" id="UP001446871">
    <property type="component" value="Unassembled WGS sequence"/>
</dbReference>
<evidence type="ECO:0000313" key="2">
    <source>
        <dbReference type="Proteomes" id="UP001446871"/>
    </source>
</evidence>
<gene>
    <name evidence="1" type="ORF">PG996_008986</name>
</gene>
<evidence type="ECO:0000313" key="1">
    <source>
        <dbReference type="EMBL" id="KAK8059056.1"/>
    </source>
</evidence>
<protein>
    <submittedName>
        <fullName evidence="1">Heme peroxidase-domain-containing protein</fullName>
    </submittedName>
</protein>
<organism evidence="1 2">
    <name type="scientific">Apiospora saccharicola</name>
    <dbReference type="NCBI Taxonomy" id="335842"/>
    <lineage>
        <taxon>Eukaryota</taxon>
        <taxon>Fungi</taxon>
        <taxon>Dikarya</taxon>
        <taxon>Ascomycota</taxon>
        <taxon>Pezizomycotina</taxon>
        <taxon>Sordariomycetes</taxon>
        <taxon>Xylariomycetidae</taxon>
        <taxon>Amphisphaeriales</taxon>
        <taxon>Apiosporaceae</taxon>
        <taxon>Apiospora</taxon>
    </lineage>
</organism>
<dbReference type="GO" id="GO:0004601">
    <property type="term" value="F:peroxidase activity"/>
    <property type="evidence" value="ECO:0007669"/>
    <property type="project" value="UniProtKB-KW"/>
</dbReference>